<accession>A0A663EQV1</accession>
<sequence>GRSPPRDYAVPNSGWSNAMQQQYRHLLAMAATGAWARLSSYSPVPAEVPAMPGDTPLFLRAIKGAGVSFEYTMFLNATERRLLCLFQPGLYLEGRPGLTHSGAIAAIIDGTLGTCALAVAGKVMTANLSIDYLMRCCHPLPSPIPLGAVVLLDGRAERLEGCKFFLSCHVQSAEGDTLHARGAPPPPLPGADGGGTPGSPELRPRLPPRAGSA</sequence>
<dbReference type="PANTHER" id="PTHR12418">
    <property type="entry name" value="ACYL-COENZYME A THIOESTERASE THEM4"/>
    <property type="match status" value="1"/>
</dbReference>
<dbReference type="SUPFAM" id="SSF54637">
    <property type="entry name" value="Thioesterase/thiol ester dehydrase-isomerase"/>
    <property type="match status" value="1"/>
</dbReference>
<dbReference type="InterPro" id="IPR029069">
    <property type="entry name" value="HotDog_dom_sf"/>
</dbReference>
<organism evidence="6 7">
    <name type="scientific">Aquila chrysaetos chrysaetos</name>
    <dbReference type="NCBI Taxonomy" id="223781"/>
    <lineage>
        <taxon>Eukaryota</taxon>
        <taxon>Metazoa</taxon>
        <taxon>Chordata</taxon>
        <taxon>Craniata</taxon>
        <taxon>Vertebrata</taxon>
        <taxon>Euteleostomi</taxon>
        <taxon>Archelosauria</taxon>
        <taxon>Archosauria</taxon>
        <taxon>Dinosauria</taxon>
        <taxon>Saurischia</taxon>
        <taxon>Theropoda</taxon>
        <taxon>Coelurosauria</taxon>
        <taxon>Aves</taxon>
        <taxon>Neognathae</taxon>
        <taxon>Neoaves</taxon>
        <taxon>Telluraves</taxon>
        <taxon>Accipitrimorphae</taxon>
        <taxon>Accipitriformes</taxon>
        <taxon>Accipitridae</taxon>
        <taxon>Accipitrinae</taxon>
        <taxon>Aquila</taxon>
    </lineage>
</organism>
<evidence type="ECO:0000256" key="1">
    <source>
        <dbReference type="ARBA" id="ARBA00022490"/>
    </source>
</evidence>
<dbReference type="Gene3D" id="3.10.129.10">
    <property type="entry name" value="Hotdog Thioesterase"/>
    <property type="match status" value="1"/>
</dbReference>
<keyword evidence="2" id="KW-0378">Hydrolase</keyword>
<evidence type="ECO:0000256" key="5">
    <source>
        <dbReference type="SAM" id="MobiDB-lite"/>
    </source>
</evidence>
<name>A0A663EQV1_AQUCH</name>
<evidence type="ECO:0000256" key="2">
    <source>
        <dbReference type="ARBA" id="ARBA00022801"/>
    </source>
</evidence>
<dbReference type="GO" id="GO:1902108">
    <property type="term" value="P:regulation of mitochondrial membrane permeability involved in apoptotic process"/>
    <property type="evidence" value="ECO:0007669"/>
    <property type="project" value="Ensembl"/>
</dbReference>
<dbReference type="Ensembl" id="ENSACCT00020014873.1">
    <property type="protein sequence ID" value="ENSACCP00020014244.1"/>
    <property type="gene ID" value="ENSACCG00020009822.1"/>
</dbReference>
<keyword evidence="4" id="KW-0443">Lipid metabolism</keyword>
<dbReference type="InParanoid" id="A0A663EQV1"/>
<dbReference type="GeneTree" id="ENSGT00940000160047"/>
<dbReference type="GO" id="GO:0052816">
    <property type="term" value="F:long-chain fatty acyl-CoA hydrolase activity"/>
    <property type="evidence" value="ECO:0007669"/>
    <property type="project" value="Ensembl"/>
</dbReference>
<dbReference type="InterPro" id="IPR052365">
    <property type="entry name" value="THEM4/THEM5_acyl-CoA_thioest"/>
</dbReference>
<evidence type="ECO:0000313" key="6">
    <source>
        <dbReference type="Ensembl" id="ENSACCP00020014244.1"/>
    </source>
</evidence>
<keyword evidence="3" id="KW-0276">Fatty acid metabolism</keyword>
<protein>
    <submittedName>
        <fullName evidence="6">Thioesterase superfamily member 4</fullName>
    </submittedName>
</protein>
<dbReference type="GO" id="GO:0051898">
    <property type="term" value="P:negative regulation of phosphatidylinositol 3-kinase/protein kinase B signal transduction"/>
    <property type="evidence" value="ECO:0007669"/>
    <property type="project" value="Ensembl"/>
</dbReference>
<dbReference type="GO" id="GO:0005829">
    <property type="term" value="C:cytosol"/>
    <property type="evidence" value="ECO:0007669"/>
    <property type="project" value="Ensembl"/>
</dbReference>
<keyword evidence="7" id="KW-1185">Reference proteome</keyword>
<proteinExistence type="predicted"/>
<evidence type="ECO:0000256" key="3">
    <source>
        <dbReference type="ARBA" id="ARBA00022832"/>
    </source>
</evidence>
<evidence type="ECO:0000256" key="4">
    <source>
        <dbReference type="ARBA" id="ARBA00023098"/>
    </source>
</evidence>
<dbReference type="Proteomes" id="UP000472275">
    <property type="component" value="Chromosome 9"/>
</dbReference>
<feature type="region of interest" description="Disordered" evidence="5">
    <location>
        <begin position="176"/>
        <end position="213"/>
    </location>
</feature>
<evidence type="ECO:0000313" key="7">
    <source>
        <dbReference type="Proteomes" id="UP000472275"/>
    </source>
</evidence>
<reference evidence="6" key="1">
    <citation type="submission" date="2025-08" db="UniProtKB">
        <authorList>
            <consortium name="Ensembl"/>
        </authorList>
    </citation>
    <scope>IDENTIFICATION</scope>
</reference>
<dbReference type="PANTHER" id="PTHR12418:SF19">
    <property type="entry name" value="ACYL-COENZYME A THIOESTERASE THEM4"/>
    <property type="match status" value="1"/>
</dbReference>
<reference evidence="6" key="2">
    <citation type="submission" date="2025-09" db="UniProtKB">
        <authorList>
            <consortium name="Ensembl"/>
        </authorList>
    </citation>
    <scope>IDENTIFICATION</scope>
</reference>
<dbReference type="GO" id="GO:0006631">
    <property type="term" value="P:fatty acid metabolic process"/>
    <property type="evidence" value="ECO:0007669"/>
    <property type="project" value="UniProtKB-KW"/>
</dbReference>
<dbReference type="AlphaFoldDB" id="A0A663EQV1"/>
<keyword evidence="1" id="KW-0963">Cytoplasm</keyword>
<dbReference type="CDD" id="cd03443">
    <property type="entry name" value="PaaI_thioesterase"/>
    <property type="match status" value="1"/>
</dbReference>
<dbReference type="GO" id="GO:0005739">
    <property type="term" value="C:mitochondrion"/>
    <property type="evidence" value="ECO:0007669"/>
    <property type="project" value="Ensembl"/>
</dbReference>